<reference evidence="1 2" key="1">
    <citation type="journal article" date="2019" name="Philos. Trans. R. Soc. Lond., B, Biol. Sci.">
        <title>Ant behaviour and brain gene expression of defending hosts depend on the ecological success of the intruding social parasite.</title>
        <authorList>
            <person name="Kaur R."/>
            <person name="Stoldt M."/>
            <person name="Jongepier E."/>
            <person name="Feldmeyer B."/>
            <person name="Menzel F."/>
            <person name="Bornberg-Bauer E."/>
            <person name="Foitzik S."/>
        </authorList>
    </citation>
    <scope>NUCLEOTIDE SEQUENCE [LARGE SCALE GENOMIC DNA]</scope>
    <source>
        <tissue evidence="1">Whole body</tissue>
    </source>
</reference>
<keyword evidence="2" id="KW-1185">Reference proteome</keyword>
<accession>A0A4S2KDT4</accession>
<protein>
    <submittedName>
        <fullName evidence="1">Uncharacterized protein</fullName>
    </submittedName>
</protein>
<dbReference type="Proteomes" id="UP000310200">
    <property type="component" value="Unassembled WGS sequence"/>
</dbReference>
<evidence type="ECO:0000313" key="1">
    <source>
        <dbReference type="EMBL" id="TGZ47485.1"/>
    </source>
</evidence>
<proteinExistence type="predicted"/>
<name>A0A4S2KDT4_9HYME</name>
<dbReference type="EMBL" id="QBLH01002732">
    <property type="protein sequence ID" value="TGZ47485.1"/>
    <property type="molecule type" value="Genomic_DNA"/>
</dbReference>
<gene>
    <name evidence="1" type="ORF">DBV15_00045</name>
</gene>
<evidence type="ECO:0000313" key="2">
    <source>
        <dbReference type="Proteomes" id="UP000310200"/>
    </source>
</evidence>
<sequence>MKLLSQLCRNGLQVNGAQGERNGETNKERGRGKGIMQLPVQVAPQAIGALVIPAVSSESCRGGASFPLVESGRDRWRISVHRSSELPRVASKARACDTDGRVAVSSTVLLVGAVSGFAGARVKLRSDFGDRIAGADDAPFHPRDHVRAVEKQ</sequence>
<organism evidence="1 2">
    <name type="scientific">Temnothorax longispinosus</name>
    <dbReference type="NCBI Taxonomy" id="300112"/>
    <lineage>
        <taxon>Eukaryota</taxon>
        <taxon>Metazoa</taxon>
        <taxon>Ecdysozoa</taxon>
        <taxon>Arthropoda</taxon>
        <taxon>Hexapoda</taxon>
        <taxon>Insecta</taxon>
        <taxon>Pterygota</taxon>
        <taxon>Neoptera</taxon>
        <taxon>Endopterygota</taxon>
        <taxon>Hymenoptera</taxon>
        <taxon>Apocrita</taxon>
        <taxon>Aculeata</taxon>
        <taxon>Formicoidea</taxon>
        <taxon>Formicidae</taxon>
        <taxon>Myrmicinae</taxon>
        <taxon>Temnothorax</taxon>
    </lineage>
</organism>
<comment type="caution">
    <text evidence="1">The sequence shown here is derived from an EMBL/GenBank/DDBJ whole genome shotgun (WGS) entry which is preliminary data.</text>
</comment>
<dbReference type="AlphaFoldDB" id="A0A4S2KDT4"/>